<dbReference type="AlphaFoldDB" id="A0A5C2RXD6"/>
<reference evidence="1" key="1">
    <citation type="journal article" date="2018" name="Genome Biol. Evol.">
        <title>Genomics and development of Lentinus tigrinus, a white-rot wood-decaying mushroom with dimorphic fruiting bodies.</title>
        <authorList>
            <person name="Wu B."/>
            <person name="Xu Z."/>
            <person name="Knudson A."/>
            <person name="Carlson A."/>
            <person name="Chen N."/>
            <person name="Kovaka S."/>
            <person name="LaButti K."/>
            <person name="Lipzen A."/>
            <person name="Pennachio C."/>
            <person name="Riley R."/>
            <person name="Schakwitz W."/>
            <person name="Umezawa K."/>
            <person name="Ohm R.A."/>
            <person name="Grigoriev I.V."/>
            <person name="Nagy L.G."/>
            <person name="Gibbons J."/>
            <person name="Hibbett D."/>
        </authorList>
    </citation>
    <scope>NUCLEOTIDE SEQUENCE [LARGE SCALE GENOMIC DNA]</scope>
    <source>
        <strain evidence="1">ALCF2SS1-6</strain>
    </source>
</reference>
<sequence>MSSIFCLSPVPTSPRQLPVDFGPAQSPLPDVHYPTTLGLYSWSMHTCLHACSTTYHTV</sequence>
<organism evidence="1 2">
    <name type="scientific">Lentinus tigrinus ALCF2SS1-6</name>
    <dbReference type="NCBI Taxonomy" id="1328759"/>
    <lineage>
        <taxon>Eukaryota</taxon>
        <taxon>Fungi</taxon>
        <taxon>Dikarya</taxon>
        <taxon>Basidiomycota</taxon>
        <taxon>Agaricomycotina</taxon>
        <taxon>Agaricomycetes</taxon>
        <taxon>Polyporales</taxon>
        <taxon>Polyporaceae</taxon>
        <taxon>Lentinus</taxon>
    </lineage>
</organism>
<evidence type="ECO:0000313" key="1">
    <source>
        <dbReference type="EMBL" id="RPD55716.1"/>
    </source>
</evidence>
<keyword evidence="2" id="KW-1185">Reference proteome</keyword>
<dbReference type="Proteomes" id="UP000313359">
    <property type="component" value="Unassembled WGS sequence"/>
</dbReference>
<gene>
    <name evidence="1" type="ORF">L227DRAFT_579467</name>
</gene>
<evidence type="ECO:0000313" key="2">
    <source>
        <dbReference type="Proteomes" id="UP000313359"/>
    </source>
</evidence>
<dbReference type="EMBL" id="ML122293">
    <property type="protein sequence ID" value="RPD55716.1"/>
    <property type="molecule type" value="Genomic_DNA"/>
</dbReference>
<accession>A0A5C2RXD6</accession>
<name>A0A5C2RXD6_9APHY</name>
<protein>
    <submittedName>
        <fullName evidence="1">Uncharacterized protein</fullName>
    </submittedName>
</protein>
<proteinExistence type="predicted"/>